<protein>
    <submittedName>
        <fullName evidence="1">Uncharacterized protein</fullName>
    </submittedName>
</protein>
<comment type="caution">
    <text evidence="1">The sequence shown here is derived from an EMBL/GenBank/DDBJ whole genome shotgun (WGS) entry which is preliminary data.</text>
</comment>
<evidence type="ECO:0000313" key="2">
    <source>
        <dbReference type="Proteomes" id="UP001148629"/>
    </source>
</evidence>
<sequence length="555" mass="63257">MEPFNSNQVTRYGLWRRELPTMIDRPALRIGSAEIRYGRTTRGLTRLGLRPGYVTYEHDTQLYNTNSRLEIMATCGLKSLRRPSLGLVSGAKRSLSFRGMVPRIATRGLAVAAQATHLASLMEDHNASLISMGYTFNYIEHVENLEQYRQGGFHPVSLGETLNNRYLILNKLGHGGYSTVWLSWDILKQKYAAVKIVLADFGEDSTEVDILQRLATTAGRKHPGRSLIRHVTDNFHFDGPNGRHTCLVNDPAMMSLRLAKDASFCRLFQLPTARAITAQIVQAVAYLHERGVVHGDLHLDNVLFQLPERIKRLSPDQLHQKHSEPETIPVTRLDGAPLDENAPDHAVLPIWLGQKSEDVSLADAKILLGDFGESYVPSSEKRQYCNTPIRYRAPEAQFPDVCKSLSFSSDIWSLGCLIWGVMGQRPLFDSWTLSEDDILRDQIDLLGDIPKEWSAYGGKRAEYWVEEDDTELSPTSENGFTWEDRMERCVQQARRENRMEEISIEEKEAFMEMMKRMIVFRPEDRASARELLDSRWMKQWALPELRKIRGPTIGV</sequence>
<accession>A0ACC1RS43</accession>
<reference evidence="1" key="1">
    <citation type="submission" date="2022-08" db="EMBL/GenBank/DDBJ databases">
        <title>Genome Sequence of Fusarium decemcellulare.</title>
        <authorList>
            <person name="Buettner E."/>
        </authorList>
    </citation>
    <scope>NUCLEOTIDE SEQUENCE</scope>
    <source>
        <strain evidence="1">Babe19</strain>
    </source>
</reference>
<dbReference type="EMBL" id="JANRMS010002150">
    <property type="protein sequence ID" value="KAJ3524018.1"/>
    <property type="molecule type" value="Genomic_DNA"/>
</dbReference>
<gene>
    <name evidence="1" type="ORF">NM208_g12220</name>
</gene>
<dbReference type="Proteomes" id="UP001148629">
    <property type="component" value="Unassembled WGS sequence"/>
</dbReference>
<proteinExistence type="predicted"/>
<evidence type="ECO:0000313" key="1">
    <source>
        <dbReference type="EMBL" id="KAJ3524018.1"/>
    </source>
</evidence>
<organism evidence="1 2">
    <name type="scientific">Fusarium decemcellulare</name>
    <dbReference type="NCBI Taxonomy" id="57161"/>
    <lineage>
        <taxon>Eukaryota</taxon>
        <taxon>Fungi</taxon>
        <taxon>Dikarya</taxon>
        <taxon>Ascomycota</taxon>
        <taxon>Pezizomycotina</taxon>
        <taxon>Sordariomycetes</taxon>
        <taxon>Hypocreomycetidae</taxon>
        <taxon>Hypocreales</taxon>
        <taxon>Nectriaceae</taxon>
        <taxon>Fusarium</taxon>
        <taxon>Fusarium decemcellulare species complex</taxon>
    </lineage>
</organism>
<keyword evidence="2" id="KW-1185">Reference proteome</keyword>
<name>A0ACC1RS43_9HYPO</name>